<feature type="transmembrane region" description="Helical" evidence="12">
    <location>
        <begin position="249"/>
        <end position="269"/>
    </location>
</feature>
<feature type="transmembrane region" description="Helical" evidence="12">
    <location>
        <begin position="108"/>
        <end position="130"/>
    </location>
</feature>
<dbReference type="GO" id="GO:0046872">
    <property type="term" value="F:metal ion binding"/>
    <property type="evidence" value="ECO:0007669"/>
    <property type="project" value="UniProtKB-KW"/>
</dbReference>
<keyword evidence="7" id="KW-0408">Iron</keyword>
<evidence type="ECO:0000256" key="4">
    <source>
        <dbReference type="ARBA" id="ARBA00022723"/>
    </source>
</evidence>
<dbReference type="OrthoDB" id="9793156at2"/>
<evidence type="ECO:0000256" key="11">
    <source>
        <dbReference type="ARBA" id="ARBA00048044"/>
    </source>
</evidence>
<keyword evidence="8" id="KW-0350">Heme biosynthesis</keyword>
<sequence>MIMIQVLLGGITRLTGSGLSIAEWNPILGAVPPMNGKQWDAAFELYKQKAAGQFVFQNSDFTLSDFKSIYFWEWLHREWARLMGGVFVVGFVYFLLKKAFDKQMIVPFVILFVLGGLQGGVGWIMVASGLNPEDTHVSHIKLALHFMAALILLCYVLWFALQLLIPKDNLVRDNHLHRYTIVTIGLLVIQLMYGAFMAGLKAAPAAPTWPKINGSWLPQNLETYAGNSYSGVHLIADQPIMIHLIHRTLAYTLFFVIIVWGAWALKVAAKSNSSLLKKASYWPVVLVLLQVLLGIFTVLNAPLMTQNKFGRFEIIAEMHQLVAMFLLMSLMVNIYIIRRQKA</sequence>
<keyword evidence="14" id="KW-1185">Reference proteome</keyword>
<evidence type="ECO:0000256" key="5">
    <source>
        <dbReference type="ARBA" id="ARBA00022989"/>
    </source>
</evidence>
<organism evidence="13 14">
    <name type="scientific">Taibaiella soli</name>
    <dbReference type="NCBI Taxonomy" id="1649169"/>
    <lineage>
        <taxon>Bacteria</taxon>
        <taxon>Pseudomonadati</taxon>
        <taxon>Bacteroidota</taxon>
        <taxon>Chitinophagia</taxon>
        <taxon>Chitinophagales</taxon>
        <taxon>Chitinophagaceae</taxon>
        <taxon>Taibaiella</taxon>
    </lineage>
</organism>
<evidence type="ECO:0000256" key="8">
    <source>
        <dbReference type="ARBA" id="ARBA00023133"/>
    </source>
</evidence>
<dbReference type="PANTHER" id="PTHR23289:SF2">
    <property type="entry name" value="CYTOCHROME C OXIDASE ASSEMBLY PROTEIN COX15 HOMOLOG"/>
    <property type="match status" value="1"/>
</dbReference>
<comment type="caution">
    <text evidence="13">The sequence shown here is derived from an EMBL/GenBank/DDBJ whole genome shotgun (WGS) entry which is preliminary data.</text>
</comment>
<comment type="cofactor">
    <cofactor evidence="1">
        <name>heme b</name>
        <dbReference type="ChEBI" id="CHEBI:60344"/>
    </cofactor>
</comment>
<evidence type="ECO:0000256" key="9">
    <source>
        <dbReference type="ARBA" id="ARBA00023136"/>
    </source>
</evidence>
<evidence type="ECO:0000256" key="10">
    <source>
        <dbReference type="ARBA" id="ARBA00044501"/>
    </source>
</evidence>
<name>A0A2W2AHK7_9BACT</name>
<evidence type="ECO:0000256" key="12">
    <source>
        <dbReference type="SAM" id="Phobius"/>
    </source>
</evidence>
<dbReference type="EMBL" id="QKTW01000016">
    <property type="protein sequence ID" value="PZF73032.1"/>
    <property type="molecule type" value="Genomic_DNA"/>
</dbReference>
<dbReference type="GO" id="GO:0120547">
    <property type="term" value="F:heme A synthase activity"/>
    <property type="evidence" value="ECO:0007669"/>
    <property type="project" value="UniProtKB-EC"/>
</dbReference>
<dbReference type="GO" id="GO:0006784">
    <property type="term" value="P:heme A biosynthetic process"/>
    <property type="evidence" value="ECO:0007669"/>
    <property type="project" value="InterPro"/>
</dbReference>
<comment type="pathway">
    <text evidence="10">Porphyrin-containing compound metabolism; heme A biosynthesis; heme A from heme O: step 1/1.</text>
</comment>
<feature type="transmembrane region" description="Helical" evidence="12">
    <location>
        <begin position="79"/>
        <end position="96"/>
    </location>
</feature>
<dbReference type="Proteomes" id="UP000248745">
    <property type="component" value="Unassembled WGS sequence"/>
</dbReference>
<comment type="subcellular location">
    <subcellularLocation>
        <location evidence="2">Membrane</location>
        <topology evidence="2">Multi-pass membrane protein</topology>
    </subcellularLocation>
</comment>
<keyword evidence="9 12" id="KW-0472">Membrane</keyword>
<keyword evidence="6" id="KW-0560">Oxidoreductase</keyword>
<gene>
    <name evidence="13" type="ORF">DN068_10510</name>
</gene>
<evidence type="ECO:0000256" key="7">
    <source>
        <dbReference type="ARBA" id="ARBA00023004"/>
    </source>
</evidence>
<proteinExistence type="predicted"/>
<evidence type="ECO:0000256" key="1">
    <source>
        <dbReference type="ARBA" id="ARBA00001970"/>
    </source>
</evidence>
<dbReference type="Pfam" id="PF02628">
    <property type="entry name" value="COX15-CtaA"/>
    <property type="match status" value="1"/>
</dbReference>
<accession>A0A2W2AHK7</accession>
<evidence type="ECO:0000313" key="14">
    <source>
        <dbReference type="Proteomes" id="UP000248745"/>
    </source>
</evidence>
<feature type="transmembrane region" description="Helical" evidence="12">
    <location>
        <begin position="176"/>
        <end position="200"/>
    </location>
</feature>
<feature type="transmembrane region" description="Helical" evidence="12">
    <location>
        <begin position="319"/>
        <end position="337"/>
    </location>
</feature>
<evidence type="ECO:0000256" key="2">
    <source>
        <dbReference type="ARBA" id="ARBA00004141"/>
    </source>
</evidence>
<evidence type="ECO:0000313" key="13">
    <source>
        <dbReference type="EMBL" id="PZF73032.1"/>
    </source>
</evidence>
<dbReference type="GO" id="GO:0016020">
    <property type="term" value="C:membrane"/>
    <property type="evidence" value="ECO:0007669"/>
    <property type="project" value="UniProtKB-SubCell"/>
</dbReference>
<keyword evidence="3 12" id="KW-0812">Transmembrane</keyword>
<evidence type="ECO:0000256" key="3">
    <source>
        <dbReference type="ARBA" id="ARBA00022692"/>
    </source>
</evidence>
<protein>
    <submittedName>
        <fullName evidence="13">Heme A synthase</fullName>
    </submittedName>
</protein>
<keyword evidence="4" id="KW-0479">Metal-binding</keyword>
<dbReference type="PANTHER" id="PTHR23289">
    <property type="entry name" value="CYTOCHROME C OXIDASE ASSEMBLY PROTEIN COX15"/>
    <property type="match status" value="1"/>
</dbReference>
<dbReference type="InterPro" id="IPR003780">
    <property type="entry name" value="COX15/CtaA_fam"/>
</dbReference>
<reference evidence="13 14" key="1">
    <citation type="submission" date="2018-06" db="EMBL/GenBank/DDBJ databases">
        <title>Mucibacter soli gen. nov., sp. nov., a new member of the family Chitinophagaceae producing mucin.</title>
        <authorList>
            <person name="Kim M.-K."/>
            <person name="Park S."/>
            <person name="Kim T.-S."/>
            <person name="Joung Y."/>
            <person name="Han J.-H."/>
            <person name="Kim S.B."/>
        </authorList>
    </citation>
    <scope>NUCLEOTIDE SEQUENCE [LARGE SCALE GENOMIC DNA]</scope>
    <source>
        <strain evidence="13 14">R1-15</strain>
    </source>
</reference>
<comment type="catalytic activity">
    <reaction evidence="11">
        <text>Fe(II)-heme o + 2 A + H2O = Fe(II)-heme a + 2 AH2</text>
        <dbReference type="Rhea" id="RHEA:63388"/>
        <dbReference type="ChEBI" id="CHEBI:13193"/>
        <dbReference type="ChEBI" id="CHEBI:15377"/>
        <dbReference type="ChEBI" id="CHEBI:17499"/>
        <dbReference type="ChEBI" id="CHEBI:60530"/>
        <dbReference type="ChEBI" id="CHEBI:61715"/>
        <dbReference type="EC" id="1.17.99.9"/>
    </reaction>
    <physiologicalReaction direction="left-to-right" evidence="11">
        <dbReference type="Rhea" id="RHEA:63389"/>
    </physiologicalReaction>
</comment>
<feature type="transmembrane region" description="Helical" evidence="12">
    <location>
        <begin position="142"/>
        <end position="164"/>
    </location>
</feature>
<dbReference type="AlphaFoldDB" id="A0A2W2AHK7"/>
<dbReference type="InterPro" id="IPR023754">
    <property type="entry name" value="HemeA_Synthase_type2"/>
</dbReference>
<evidence type="ECO:0000256" key="6">
    <source>
        <dbReference type="ARBA" id="ARBA00023002"/>
    </source>
</evidence>
<keyword evidence="5 12" id="KW-1133">Transmembrane helix</keyword>
<feature type="transmembrane region" description="Helical" evidence="12">
    <location>
        <begin position="281"/>
        <end position="299"/>
    </location>
</feature>